<feature type="compositionally biased region" description="Polar residues" evidence="6">
    <location>
        <begin position="1068"/>
        <end position="1078"/>
    </location>
</feature>
<comment type="caution">
    <text evidence="8">The sequence shown here is derived from an EMBL/GenBank/DDBJ whole genome shotgun (WGS) entry which is preliminary data.</text>
</comment>
<comment type="similarity">
    <text evidence="2">Belongs to the TMCO4 family.</text>
</comment>
<dbReference type="EMBL" id="JBEVYD010000011">
    <property type="protein sequence ID" value="KAL3229819.1"/>
    <property type="molecule type" value="Genomic_DNA"/>
</dbReference>
<keyword evidence="3 7" id="KW-0812">Transmembrane</keyword>
<dbReference type="Proteomes" id="UP001623330">
    <property type="component" value="Unassembled WGS sequence"/>
</dbReference>
<keyword evidence="5 7" id="KW-0472">Membrane</keyword>
<feature type="compositionally biased region" description="Low complexity" evidence="6">
    <location>
        <begin position="96"/>
        <end position="106"/>
    </location>
</feature>
<feature type="region of interest" description="Disordered" evidence="6">
    <location>
        <begin position="12"/>
        <end position="186"/>
    </location>
</feature>
<comment type="subcellular location">
    <subcellularLocation>
        <location evidence="1">Membrane</location>
        <topology evidence="1">Multi-pass membrane protein</topology>
    </subcellularLocation>
</comment>
<dbReference type="InterPro" id="IPR029058">
    <property type="entry name" value="AB_hydrolase_fold"/>
</dbReference>
<gene>
    <name evidence="8" type="ORF">RNJ44_01955</name>
</gene>
<feature type="compositionally biased region" description="Polar residues" evidence="6">
    <location>
        <begin position="458"/>
        <end position="469"/>
    </location>
</feature>
<evidence type="ECO:0000256" key="6">
    <source>
        <dbReference type="SAM" id="MobiDB-lite"/>
    </source>
</evidence>
<protein>
    <recommendedName>
        <fullName evidence="10">DUF726-domain-containing protein</fullName>
    </recommendedName>
</protein>
<evidence type="ECO:0000313" key="9">
    <source>
        <dbReference type="Proteomes" id="UP001623330"/>
    </source>
</evidence>
<feature type="transmembrane region" description="Helical" evidence="7">
    <location>
        <begin position="657"/>
        <end position="679"/>
    </location>
</feature>
<sequence>MSSDEDLGLQLKGLKITKKVGVEQADESVRHDSNDEDSVGYIDYRIGDGNESGSGDEDEYSHSNSGGSSAEDGNFGYMALNNDIMGTSSDEEGSDVSDVSDAPSDPEIGELYDQDQSKDDDQVGNPFRDPSNAQSVVSVVDEGELKTSGTHADKDLTSSTHVNGGNVKSSRGTDTDSDSSDDDGEWQTMPAVASYNIYNKSGDIELAPMIQSTESFVSNHDRSGKGGKQKTFEYTKMAGEQQAQRSYITNTKTDFLFNHKKLKNLNNSTTSIRSSTVSLDETRDDEYDEFEDGVDPVDDLNPESQLNVTKLLLDDMEKFAYAAAVNVLANQMSTDLATLCLCVDIKAHKKLAKRLQFTQRDMAAWKTVTLQRLYDHLEISEQEIAMLDKLSIHKIKLEDLCKCLKTTQNIENPFEHEVKDNSKEQGTSDEEKDPKSEDNVTSTNTETQDLSVLKKNDNTSSTENGSENDQSSDIEKDDYDRTLNEESESDRISQKGIDDVTQNSISLPETSHIAPTNVINPENLKDKQRLNVDVAWTIICDLFLILLQNSTYDSRSRTLLIKFADALNITKLEVCEFEKRVTDSLDLEQSTDDQVWDEQDLMKDRRKKRKRRKLAYVGLAMVGGSLVLGLSGGLLAPVIGAGIAAGLSTIGVTGATGFLTGVGGTTIVALSSTAIGANIGARGMSKRMGSVRTFEFLPLHNNRRVNLIINVSGWMVGNDDDVRLPFSTVDPVEGDLFSLYWEPEMLKSMGQTIGIVASEVFTQTLQQVLGATILTGLMSAIQLPMALSKLGYILDNPWNVSLDRAWSAGLILADTLIGRNLGERPVTLIGFSLGARVILSCLIELCRKNGLGLVENVFIFGTPVVSKKEELVMARSVVNGRFVNGYSDIDWLLAYLFRATAGGFRSIMGISPIEGIEGIENFNCTEFVDGHLSYRSNMPKLLKKLGIAVLSEEFAEIEETVDPDEFKRKRKLINDVDAAQKKLNQNKKSNSWVPKWLQPKKSQWQTMVEEAVEEGIDVSNPSNSEPKIRKKKDAALVDHGALMHELEVLKLAMRKEQEKKDLEKDSNNVELSASNDGSVKSENHSPESNTDVNSSHQLEQPKVKDNMATPQTPNSFQLLSAGRTILPEDDEINTKKSKDVEYYFPDDI</sequence>
<feature type="compositionally biased region" description="Polar residues" evidence="6">
    <location>
        <begin position="157"/>
        <end position="168"/>
    </location>
</feature>
<accession>A0ABR4NPA1</accession>
<feature type="region of interest" description="Disordered" evidence="6">
    <location>
        <begin position="414"/>
        <end position="499"/>
    </location>
</feature>
<evidence type="ECO:0008006" key="10">
    <source>
        <dbReference type="Google" id="ProtNLM"/>
    </source>
</evidence>
<dbReference type="PANTHER" id="PTHR17920:SF3">
    <property type="entry name" value="TRANSMEMBRANE AND COILED-COIL DOMAIN-CONTAINING PROTEIN 4"/>
    <property type="match status" value="1"/>
</dbReference>
<keyword evidence="9" id="KW-1185">Reference proteome</keyword>
<feature type="compositionally biased region" description="Polar residues" evidence="6">
    <location>
        <begin position="439"/>
        <end position="450"/>
    </location>
</feature>
<evidence type="ECO:0000256" key="4">
    <source>
        <dbReference type="ARBA" id="ARBA00022989"/>
    </source>
</evidence>
<name>A0ABR4NPA1_9SACH</name>
<feature type="compositionally biased region" description="Polar residues" evidence="6">
    <location>
        <begin position="1108"/>
        <end position="1118"/>
    </location>
</feature>
<evidence type="ECO:0000256" key="5">
    <source>
        <dbReference type="ARBA" id="ARBA00023136"/>
    </source>
</evidence>
<feature type="compositionally biased region" description="Polar residues" evidence="6">
    <location>
        <begin position="1086"/>
        <end position="1098"/>
    </location>
</feature>
<evidence type="ECO:0000256" key="7">
    <source>
        <dbReference type="SAM" id="Phobius"/>
    </source>
</evidence>
<dbReference type="PANTHER" id="PTHR17920">
    <property type="entry name" value="TRANSMEMBRANE AND COILED-COIL DOMAIN-CONTAINING PROTEIN 4 TMCO4"/>
    <property type="match status" value="1"/>
</dbReference>
<dbReference type="SUPFAM" id="SSF53474">
    <property type="entry name" value="alpha/beta-Hydrolases"/>
    <property type="match status" value="1"/>
</dbReference>
<evidence type="ECO:0000313" key="8">
    <source>
        <dbReference type="EMBL" id="KAL3229819.1"/>
    </source>
</evidence>
<feature type="compositionally biased region" description="Basic and acidic residues" evidence="6">
    <location>
        <begin position="414"/>
        <end position="423"/>
    </location>
</feature>
<reference evidence="8 9" key="1">
    <citation type="submission" date="2024-05" db="EMBL/GenBank/DDBJ databases">
        <title>Long read based assembly of the Candida bracarensis genome reveals expanded adhesin content.</title>
        <authorList>
            <person name="Marcet-Houben M."/>
            <person name="Ksiezopolska E."/>
            <person name="Gabaldon T."/>
        </authorList>
    </citation>
    <scope>NUCLEOTIDE SEQUENCE [LARGE SCALE GENOMIC DNA]</scope>
    <source>
        <strain evidence="8 9">CBM6</strain>
    </source>
</reference>
<feature type="region of interest" description="Disordered" evidence="6">
    <location>
        <begin position="1058"/>
        <end position="1133"/>
    </location>
</feature>
<keyword evidence="4 7" id="KW-1133">Transmembrane helix</keyword>
<feature type="transmembrane region" description="Helical" evidence="7">
    <location>
        <begin position="614"/>
        <end position="645"/>
    </location>
</feature>
<dbReference type="InterPro" id="IPR007941">
    <property type="entry name" value="DUF726"/>
</dbReference>
<evidence type="ECO:0000256" key="2">
    <source>
        <dbReference type="ARBA" id="ARBA00009824"/>
    </source>
</evidence>
<evidence type="ECO:0000256" key="1">
    <source>
        <dbReference type="ARBA" id="ARBA00004141"/>
    </source>
</evidence>
<feature type="compositionally biased region" description="Basic and acidic residues" evidence="6">
    <location>
        <begin position="1058"/>
        <end position="1067"/>
    </location>
</feature>
<organism evidence="8 9">
    <name type="scientific">Nakaseomyces bracarensis</name>
    <dbReference type="NCBI Taxonomy" id="273131"/>
    <lineage>
        <taxon>Eukaryota</taxon>
        <taxon>Fungi</taxon>
        <taxon>Dikarya</taxon>
        <taxon>Ascomycota</taxon>
        <taxon>Saccharomycotina</taxon>
        <taxon>Saccharomycetes</taxon>
        <taxon>Saccharomycetales</taxon>
        <taxon>Saccharomycetaceae</taxon>
        <taxon>Nakaseomyces</taxon>
    </lineage>
</organism>
<proteinExistence type="inferred from homology"/>
<feature type="compositionally biased region" description="Acidic residues" evidence="6">
    <location>
        <begin position="175"/>
        <end position="185"/>
    </location>
</feature>
<dbReference type="Pfam" id="PF05277">
    <property type="entry name" value="DUF726"/>
    <property type="match status" value="1"/>
</dbReference>
<feature type="transmembrane region" description="Helical" evidence="7">
    <location>
        <begin position="534"/>
        <end position="552"/>
    </location>
</feature>
<feature type="compositionally biased region" description="Basic and acidic residues" evidence="6">
    <location>
        <begin position="478"/>
        <end position="498"/>
    </location>
</feature>
<evidence type="ECO:0000256" key="3">
    <source>
        <dbReference type="ARBA" id="ARBA00022692"/>
    </source>
</evidence>